<organism evidence="4">
    <name type="scientific">Phaeocystis antarctica</name>
    <dbReference type="NCBI Taxonomy" id="33657"/>
    <lineage>
        <taxon>Eukaryota</taxon>
        <taxon>Haptista</taxon>
        <taxon>Haptophyta</taxon>
        <taxon>Prymnesiophyceae</taxon>
        <taxon>Phaeocystales</taxon>
        <taxon>Phaeocystaceae</taxon>
        <taxon>Phaeocystis</taxon>
    </lineage>
</organism>
<accession>A0A7S0NFY4</accession>
<keyword evidence="1" id="KW-0175">Coiled coil</keyword>
<dbReference type="EMBL" id="HBEP01036199">
    <property type="protein sequence ID" value="CAD8510703.1"/>
    <property type="molecule type" value="Transcribed_RNA"/>
</dbReference>
<sequence>MTAAARQRLLESTKPESSVMALPETPTSPKGTMRCSSVQLVHAPVNAIWETLTDLPRYPKFVGGISAVEPYSTRKTLTGGQLFCAHYTLCVGPLYKVKYFVEHRHEPLQKSMVWQLDYSRLSDVYDSVGYWHVEPLDDKRCIVYYTQDSLLPSWIPLPLKKSFTNAAMRACTGKLEPACQEAARKAALKRSGGAFGKLGQLGDRLASLRGGAMARQPPAMHRRALLRRVAQASGPALFGPALLAAAGRPAPVSAAEPEPMAMLTDEEMAARVRRKQELLRERQLGLVKGTDLPPDFNPEAGTNLRAKTIEQNMKESLEKQKEMRQRKTNLKRDDMCEMLGRGC</sequence>
<dbReference type="InterPro" id="IPR005031">
    <property type="entry name" value="COQ10_START"/>
</dbReference>
<evidence type="ECO:0000259" key="3">
    <source>
        <dbReference type="Pfam" id="PF03364"/>
    </source>
</evidence>
<protein>
    <recommendedName>
        <fullName evidence="3">Coenzyme Q-binding protein COQ10 START domain-containing protein</fullName>
    </recommendedName>
</protein>
<dbReference type="CDD" id="cd07812">
    <property type="entry name" value="SRPBCC"/>
    <property type="match status" value="1"/>
</dbReference>
<dbReference type="SUPFAM" id="SSF55961">
    <property type="entry name" value="Bet v1-like"/>
    <property type="match status" value="1"/>
</dbReference>
<dbReference type="Pfam" id="PF03364">
    <property type="entry name" value="Polyketide_cyc"/>
    <property type="match status" value="1"/>
</dbReference>
<feature type="coiled-coil region" evidence="1">
    <location>
        <begin position="306"/>
        <end position="333"/>
    </location>
</feature>
<dbReference type="InterPro" id="IPR023393">
    <property type="entry name" value="START-like_dom_sf"/>
</dbReference>
<feature type="region of interest" description="Disordered" evidence="2">
    <location>
        <begin position="1"/>
        <end position="33"/>
    </location>
</feature>
<dbReference type="Gene3D" id="3.30.530.20">
    <property type="match status" value="1"/>
</dbReference>
<feature type="domain" description="Coenzyme Q-binding protein COQ10 START" evidence="3">
    <location>
        <begin position="41"/>
        <end position="161"/>
    </location>
</feature>
<name>A0A7S0NFY4_9EUKA</name>
<evidence type="ECO:0000256" key="1">
    <source>
        <dbReference type="SAM" id="Coils"/>
    </source>
</evidence>
<reference evidence="4" key="1">
    <citation type="submission" date="2021-01" db="EMBL/GenBank/DDBJ databases">
        <authorList>
            <person name="Corre E."/>
            <person name="Pelletier E."/>
            <person name="Niang G."/>
            <person name="Scheremetjew M."/>
            <person name="Finn R."/>
            <person name="Kale V."/>
            <person name="Holt S."/>
            <person name="Cochrane G."/>
            <person name="Meng A."/>
            <person name="Brown T."/>
            <person name="Cohen L."/>
        </authorList>
    </citation>
    <scope>NUCLEOTIDE SEQUENCE</scope>
    <source>
        <strain evidence="4">CCMP1374</strain>
    </source>
</reference>
<evidence type="ECO:0000313" key="4">
    <source>
        <dbReference type="EMBL" id="CAD8510703.1"/>
    </source>
</evidence>
<gene>
    <name evidence="4" type="ORF">PANT1444_LOCUS20480</name>
</gene>
<dbReference type="AlphaFoldDB" id="A0A7S0NFY4"/>
<evidence type="ECO:0000256" key="2">
    <source>
        <dbReference type="SAM" id="MobiDB-lite"/>
    </source>
</evidence>
<proteinExistence type="predicted"/>